<sequence>MHKKFKLITAALATTVVAGGLALISSTPTTTVQAANTFASSEVSGPSGYFYNSKIGLAFHWRNLKTNRGVQTIMVMGDFKTPKLTTGLPIGNSISKDKRTFTANYKQLTNKNKLTKTNYQFNLRKLSTNKYQVKVAKYGNSRLPSNKGKNYTFYRTKKSPAKSLATKFTRPTLEKALKKQYDQNVEAQYQKAKAAGQNVKDPATDPAIQKQRQQYITTGINSYIKQIVKAFG</sequence>
<dbReference type="PATRIC" id="fig|1423766.4.peg.2679"/>
<evidence type="ECO:0000256" key="1">
    <source>
        <dbReference type="SAM" id="SignalP"/>
    </source>
</evidence>
<dbReference type="EMBL" id="AZEB01000007">
    <property type="protein sequence ID" value="KRL22433.1"/>
    <property type="molecule type" value="Genomic_DNA"/>
</dbReference>
<feature type="chain" id="PRO_5006408578" evidence="1">
    <location>
        <begin position="35"/>
        <end position="232"/>
    </location>
</feature>
<evidence type="ECO:0000313" key="2">
    <source>
        <dbReference type="EMBL" id="KRL22433.1"/>
    </source>
</evidence>
<comment type="caution">
    <text evidence="2">The sequence shown here is derived from an EMBL/GenBank/DDBJ whole genome shotgun (WGS) entry which is preliminary data.</text>
</comment>
<dbReference type="AlphaFoldDB" id="A0A0R1NQI1"/>
<reference evidence="2 3" key="1">
    <citation type="journal article" date="2015" name="Genome Announc.">
        <title>Expanding the biotechnology potential of lactobacilli through comparative genomics of 213 strains and associated genera.</title>
        <authorList>
            <person name="Sun Z."/>
            <person name="Harris H.M."/>
            <person name="McCann A."/>
            <person name="Guo C."/>
            <person name="Argimon S."/>
            <person name="Zhang W."/>
            <person name="Yang X."/>
            <person name="Jeffery I.B."/>
            <person name="Cooney J.C."/>
            <person name="Kagawa T.F."/>
            <person name="Liu W."/>
            <person name="Song Y."/>
            <person name="Salvetti E."/>
            <person name="Wrobel A."/>
            <person name="Rasinkangas P."/>
            <person name="Parkhill J."/>
            <person name="Rea M.C."/>
            <person name="O'Sullivan O."/>
            <person name="Ritari J."/>
            <person name="Douillard F.P."/>
            <person name="Paul Ross R."/>
            <person name="Yang R."/>
            <person name="Briner A.E."/>
            <person name="Felis G.E."/>
            <person name="de Vos W.M."/>
            <person name="Barrangou R."/>
            <person name="Klaenhammer T.R."/>
            <person name="Caufield P.W."/>
            <person name="Cui Y."/>
            <person name="Zhang H."/>
            <person name="O'Toole P.W."/>
        </authorList>
    </citation>
    <scope>NUCLEOTIDE SEQUENCE [LARGE SCALE GENOMIC DNA]</scope>
    <source>
        <strain evidence="2 3">DSM 19906</strain>
    </source>
</reference>
<evidence type="ECO:0000313" key="3">
    <source>
        <dbReference type="Proteomes" id="UP000051439"/>
    </source>
</evidence>
<dbReference type="RefSeq" id="WP_008858290.1">
    <property type="nucleotide sequence ID" value="NZ_AZEB01000007.1"/>
</dbReference>
<accession>A0A0R1NQI1</accession>
<gene>
    <name evidence="2" type="ORF">FC98_GL002569</name>
</gene>
<dbReference type="Proteomes" id="UP000051439">
    <property type="component" value="Unassembled WGS sequence"/>
</dbReference>
<keyword evidence="1" id="KW-0732">Signal</keyword>
<protein>
    <submittedName>
        <fullName evidence="2">Uncharacterized protein</fullName>
    </submittedName>
</protein>
<organism evidence="2 3">
    <name type="scientific">Lentilactobacillus kisonensis DSM 19906 = JCM 15041</name>
    <dbReference type="NCBI Taxonomy" id="1423766"/>
    <lineage>
        <taxon>Bacteria</taxon>
        <taxon>Bacillati</taxon>
        <taxon>Bacillota</taxon>
        <taxon>Bacilli</taxon>
        <taxon>Lactobacillales</taxon>
        <taxon>Lactobacillaceae</taxon>
        <taxon>Lentilactobacillus</taxon>
    </lineage>
</organism>
<feature type="signal peptide" evidence="1">
    <location>
        <begin position="1"/>
        <end position="34"/>
    </location>
</feature>
<keyword evidence="3" id="KW-1185">Reference proteome</keyword>
<proteinExistence type="predicted"/>
<name>A0A0R1NQI1_9LACO</name>